<comment type="caution">
    <text evidence="2">The sequence shown here is derived from an EMBL/GenBank/DDBJ whole genome shotgun (WGS) entry which is preliminary data.</text>
</comment>
<dbReference type="AlphaFoldDB" id="A0A5N5QT02"/>
<name>A0A5N5QT02_9AGAM</name>
<feature type="region of interest" description="Disordered" evidence="1">
    <location>
        <begin position="135"/>
        <end position="194"/>
    </location>
</feature>
<protein>
    <submittedName>
        <fullName evidence="2">Uncharacterized protein</fullName>
    </submittedName>
</protein>
<proteinExistence type="predicted"/>
<organism evidence="2 3">
    <name type="scientific">Ceratobasidium theobromae</name>
    <dbReference type="NCBI Taxonomy" id="1582974"/>
    <lineage>
        <taxon>Eukaryota</taxon>
        <taxon>Fungi</taxon>
        <taxon>Dikarya</taxon>
        <taxon>Basidiomycota</taxon>
        <taxon>Agaricomycotina</taxon>
        <taxon>Agaricomycetes</taxon>
        <taxon>Cantharellales</taxon>
        <taxon>Ceratobasidiaceae</taxon>
        <taxon>Ceratobasidium</taxon>
    </lineage>
</organism>
<dbReference type="Proteomes" id="UP000383932">
    <property type="component" value="Unassembled WGS sequence"/>
</dbReference>
<accession>A0A5N5QT02</accession>
<feature type="compositionally biased region" description="Polar residues" evidence="1">
    <location>
        <begin position="162"/>
        <end position="180"/>
    </location>
</feature>
<feature type="compositionally biased region" description="Low complexity" evidence="1">
    <location>
        <begin position="69"/>
        <end position="80"/>
    </location>
</feature>
<evidence type="ECO:0000313" key="2">
    <source>
        <dbReference type="EMBL" id="KAB5594870.1"/>
    </source>
</evidence>
<feature type="compositionally biased region" description="Low complexity" evidence="1">
    <location>
        <begin position="146"/>
        <end position="157"/>
    </location>
</feature>
<evidence type="ECO:0000256" key="1">
    <source>
        <dbReference type="SAM" id="MobiDB-lite"/>
    </source>
</evidence>
<sequence length="224" mass="24619">MDGSPPLSNHPKRPSRELKLGYIPHSNMSSPTSPRRRASLTPYQALLHASGSFFPPVTHGQDEWTYRKPAASSQSSTPTSLEPNCISAMPPDTPAQATSPVHHRPQSSSVPGVHYSSAFRRVPSSPSFRSSLAFTSSYFDRPPSPSSSVSSRSSEPPLGANLSLSELMATSATISLSGRAQNEPGDPARREMQREERRLAMRERHAAIMERRDKERWAKLQAQC</sequence>
<keyword evidence="3" id="KW-1185">Reference proteome</keyword>
<dbReference type="EMBL" id="SSOP01000015">
    <property type="protein sequence ID" value="KAB5594870.1"/>
    <property type="molecule type" value="Genomic_DNA"/>
</dbReference>
<feature type="region of interest" description="Disordered" evidence="1">
    <location>
        <begin position="1"/>
        <end position="114"/>
    </location>
</feature>
<reference evidence="2 3" key="1">
    <citation type="journal article" date="2019" name="Fungal Biol. Biotechnol.">
        <title>Draft genome sequence of fastidious pathogen Ceratobasidium theobromae, which causes vascular-streak dieback in Theobroma cacao.</title>
        <authorList>
            <person name="Ali S.S."/>
            <person name="Asman A."/>
            <person name="Shao J."/>
            <person name="Firmansyah A.P."/>
            <person name="Susilo A.W."/>
            <person name="Rosmana A."/>
            <person name="McMahon P."/>
            <person name="Junaid M."/>
            <person name="Guest D."/>
            <person name="Kheng T.Y."/>
            <person name="Meinhardt L.W."/>
            <person name="Bailey B.A."/>
        </authorList>
    </citation>
    <scope>NUCLEOTIDE SEQUENCE [LARGE SCALE GENOMIC DNA]</scope>
    <source>
        <strain evidence="2 3">CT2</strain>
    </source>
</reference>
<dbReference type="OrthoDB" id="3266348at2759"/>
<gene>
    <name evidence="2" type="ORF">CTheo_1685</name>
</gene>
<evidence type="ECO:0000313" key="3">
    <source>
        <dbReference type="Proteomes" id="UP000383932"/>
    </source>
</evidence>